<keyword evidence="3 8" id="KW-0732">Signal</keyword>
<keyword evidence="6" id="KW-0135">Cellulose biosynthesis</keyword>
<protein>
    <submittedName>
        <fullName evidence="10">Tetratricopeptide repeat protein</fullName>
    </submittedName>
</protein>
<evidence type="ECO:0000256" key="5">
    <source>
        <dbReference type="ARBA" id="ARBA00022803"/>
    </source>
</evidence>
<name>A0AA87CSH0_PROST</name>
<comment type="caution">
    <text evidence="10">The sequence shown here is derived from an EMBL/GenBank/DDBJ whole genome shotgun (WGS) entry which is preliminary data.</text>
</comment>
<organism evidence="10 11">
    <name type="scientific">Providencia stuartii ATCC 25827</name>
    <dbReference type="NCBI Taxonomy" id="471874"/>
    <lineage>
        <taxon>Bacteria</taxon>
        <taxon>Pseudomonadati</taxon>
        <taxon>Pseudomonadota</taxon>
        <taxon>Gammaproteobacteria</taxon>
        <taxon>Enterobacterales</taxon>
        <taxon>Morganellaceae</taxon>
        <taxon>Providencia</taxon>
    </lineage>
</organism>
<accession>A0AA87CSH0</accession>
<evidence type="ECO:0000256" key="3">
    <source>
        <dbReference type="ARBA" id="ARBA00022729"/>
    </source>
</evidence>
<evidence type="ECO:0000256" key="1">
    <source>
        <dbReference type="ARBA" id="ARBA00003476"/>
    </source>
</evidence>
<evidence type="ECO:0000259" key="9">
    <source>
        <dbReference type="Pfam" id="PF05420"/>
    </source>
</evidence>
<dbReference type="Pfam" id="PF13174">
    <property type="entry name" value="TPR_6"/>
    <property type="match status" value="1"/>
</dbReference>
<dbReference type="GO" id="GO:0030244">
    <property type="term" value="P:cellulose biosynthetic process"/>
    <property type="evidence" value="ECO:0007669"/>
    <property type="project" value="UniProtKB-KW"/>
</dbReference>
<dbReference type="AlphaFoldDB" id="A0AA87CSH0"/>
<evidence type="ECO:0000256" key="4">
    <source>
        <dbReference type="ARBA" id="ARBA00022737"/>
    </source>
</evidence>
<feature type="chain" id="PRO_5041712490" evidence="8">
    <location>
        <begin position="25"/>
        <end position="1231"/>
    </location>
</feature>
<dbReference type="InterPro" id="IPR003921">
    <property type="entry name" value="Cell_synth_C"/>
</dbReference>
<feature type="domain" description="Cellulose synthase operon C C-terminal" evidence="9">
    <location>
        <begin position="873"/>
        <end position="1225"/>
    </location>
</feature>
<dbReference type="PROSITE" id="PS50005">
    <property type="entry name" value="TPR"/>
    <property type="match status" value="2"/>
</dbReference>
<dbReference type="Pfam" id="PF05420">
    <property type="entry name" value="BCSC_C"/>
    <property type="match status" value="1"/>
</dbReference>
<evidence type="ECO:0000313" key="10">
    <source>
        <dbReference type="EMBL" id="EDU57558.1"/>
    </source>
</evidence>
<dbReference type="PANTHER" id="PTHR12558:SF13">
    <property type="entry name" value="CELL DIVISION CYCLE PROTEIN 27 HOMOLOG"/>
    <property type="match status" value="1"/>
</dbReference>
<dbReference type="Pfam" id="PF14559">
    <property type="entry name" value="TPR_19"/>
    <property type="match status" value="2"/>
</dbReference>
<evidence type="ECO:0000313" key="11">
    <source>
        <dbReference type="Proteomes" id="UP000004506"/>
    </source>
</evidence>
<dbReference type="Gene3D" id="1.25.40.10">
    <property type="entry name" value="Tetratricopeptide repeat domain"/>
    <property type="match status" value="6"/>
</dbReference>
<dbReference type="InterPro" id="IPR019734">
    <property type="entry name" value="TPR_rpt"/>
</dbReference>
<dbReference type="GO" id="GO:0006011">
    <property type="term" value="P:UDP-alpha-D-glucose metabolic process"/>
    <property type="evidence" value="ECO:0007669"/>
    <property type="project" value="InterPro"/>
</dbReference>
<dbReference type="PRINTS" id="PR01441">
    <property type="entry name" value="CELLSNTHASEC"/>
</dbReference>
<comment type="function">
    <text evidence="1">Required for maximal bacterial cellulose synthesis.</text>
</comment>
<feature type="repeat" description="TPR" evidence="7">
    <location>
        <begin position="709"/>
        <end position="742"/>
    </location>
</feature>
<dbReference type="Proteomes" id="UP000004506">
    <property type="component" value="Unassembled WGS sequence"/>
</dbReference>
<dbReference type="SUPFAM" id="SSF48452">
    <property type="entry name" value="TPR-like"/>
    <property type="match status" value="4"/>
</dbReference>
<feature type="signal peptide" evidence="8">
    <location>
        <begin position="1"/>
        <end position="24"/>
    </location>
</feature>
<feature type="repeat" description="TPR" evidence="7">
    <location>
        <begin position="262"/>
        <end position="295"/>
    </location>
</feature>
<dbReference type="EMBL" id="ABJD02000118">
    <property type="protein sequence ID" value="EDU57558.1"/>
    <property type="molecule type" value="Genomic_DNA"/>
</dbReference>
<reference evidence="10 11" key="3">
    <citation type="submission" date="2008-05" db="EMBL/GenBank/DDBJ databases">
        <authorList>
            <person name="Fulton L."/>
            <person name="Clifton S."/>
            <person name="Fulton B."/>
            <person name="Xu J."/>
            <person name="Minx P."/>
            <person name="Pepin K.H."/>
            <person name="Johnson M."/>
            <person name="Thiruvilangam P."/>
            <person name="Bhonagiri V."/>
            <person name="Nash W.E."/>
            <person name="Mardis E.R."/>
            <person name="Wilson R.K."/>
        </authorList>
    </citation>
    <scope>NUCLEOTIDE SEQUENCE [LARGE SCALE GENOMIC DNA]</scope>
    <source>
        <strain evidence="10 11">ATCC 25827</strain>
    </source>
</reference>
<reference evidence="11" key="1">
    <citation type="submission" date="2008-04" db="EMBL/GenBank/DDBJ databases">
        <title>Draft genome sequence of Providencia stuartii (ATCC 25827).</title>
        <authorList>
            <person name="Sudarsanam P."/>
            <person name="Ley R."/>
            <person name="Guruge J."/>
            <person name="Turnbaugh P.J."/>
            <person name="Mahowald M."/>
            <person name="Liep D."/>
            <person name="Gordon J."/>
        </authorList>
    </citation>
    <scope>NUCLEOTIDE SEQUENCE [LARGE SCALE GENOMIC DNA]</scope>
    <source>
        <strain evidence="11">ATCC 25827</strain>
    </source>
</reference>
<gene>
    <name evidence="10" type="ORF">PROSTU_04803</name>
</gene>
<dbReference type="InterPro" id="IPR008410">
    <property type="entry name" value="BCSC_C"/>
</dbReference>
<dbReference type="InterPro" id="IPR011990">
    <property type="entry name" value="TPR-like_helical_dom_sf"/>
</dbReference>
<reference evidence="11" key="2">
    <citation type="submission" date="2008-04" db="EMBL/GenBank/DDBJ databases">
        <title>Draft genome sequence of Providencia stuartii(ATCC 25827).</title>
        <authorList>
            <person name="Sudarsanam P."/>
            <person name="Ley R."/>
            <person name="Guruge J."/>
            <person name="Turnbaugh P.J."/>
            <person name="Mahowald M."/>
            <person name="Liep D."/>
            <person name="Gordon J."/>
        </authorList>
    </citation>
    <scope>NUCLEOTIDE SEQUENCE [LARGE SCALE GENOMIC DNA]</scope>
    <source>
        <strain evidence="11">ATCC 25827</strain>
    </source>
</reference>
<proteinExistence type="predicted"/>
<keyword evidence="5 7" id="KW-0802">TPR repeat</keyword>
<sequence>MKNSLLIKVFITLLCGTYSLSTLARSLENETAIKVLLEKANYWHSKSNYDLAYDALSKVFAIEQYNIEALYLMSYYKIQQGKKQEAALWVNKLKKYAPDDQRLSQLAQFSPRENRSDEILKKAREFATQGQIEQAIQAYDKLFTHNPPSGDLAIEYYETLAGSKKHLEKAIAELRKIAQQTPSDEKVQRILATVLTYQEKTRREGIQKLIQIENKDKAVVNSLKQALLWLQPDEKDLPAYQHFMNLSPNDSLVMEHYNNRIGNSDIRAGFTLLNRGSLEQAKQKFTQALTNDPKNIDATAGLGYVALRQKNYQEAEKLLSEAANNTTDHKRAQWLKDIKNINYYSQLDRVKQLARNQQFDHAISLLKSTSVSDPQQQLALNLLLAQTYRDKKDYASAESLYRTLHQNYPNNKTVKEQLVWLFNEQKKYQELELLLQTFSPTERYDYQQKINFSEQYRKNAEKALNNGLVNEAENILTQAINKDPQNAWLHLDYARLLLKKGDHHKANAVMNNLVATYPSPATWHSAIILASEQNHWKDVLNLIHKIPSGSQTAEITELKHRAKFNQQIDIAQHYIDSGNHNAALNTLKINIKSLPQNPADIGRLAQLYIDAGDSQMALNVIHQNLSVEPQGSLKDYTQQILILRRLGYFAEAESLMNSPALLATTSEKELNHIRAGYLSEQADLFREKGHLNEAWEILAPEIKNDPNNSQLLLAVARVYQSNDQPEQASDVYQYLLAISPKNQDALIGLVDLAINNDDSVAARKYFAEIKATNKTDYLILSARLAELEGHNTQALKLLKTAQWGLIQPQEQPTYLPVNHPLAGQILMHTQHNPRQKAQLDHIEMMLTDLQQKTSVALNNTIQVNSHSGESGLSKFTEIKETLTLSLPLLDNIKLALSVSPSVISSGKTPAENASLVGSGALTRANRRSLVESASRANVHADEINSRSIQGLESNILLKGDNFQLDFGHTNSDGLIVSLVGGAEWSINTSPHSQLTLAAERRAVTDSQLSYSGLKDSVTGRTWGAVTRNTLSAQYAWDNSHYGTYAKVAANKYIGTHVPNNQSVDLNAGSYIYGINENNKTLKLGANIHYMGFDKNLNYYTLGHAGYFSPQKYIAVSLPISYEQKLDNLSVKLNSTVGYQSYTTESADYYPTDRQLQDELNSYTDNDEYIDTHYKKSSKNGISYSFGVETNYKISPSSFIGANVSYNTFGNYDETKANIYFKYLFDKDILGK</sequence>
<dbReference type="GO" id="GO:0019867">
    <property type="term" value="C:outer membrane"/>
    <property type="evidence" value="ECO:0007669"/>
    <property type="project" value="InterPro"/>
</dbReference>
<evidence type="ECO:0000256" key="2">
    <source>
        <dbReference type="ARBA" id="ARBA00005186"/>
    </source>
</evidence>
<evidence type="ECO:0000256" key="6">
    <source>
        <dbReference type="ARBA" id="ARBA00022916"/>
    </source>
</evidence>
<dbReference type="PANTHER" id="PTHR12558">
    <property type="entry name" value="CELL DIVISION CYCLE 16,23,27"/>
    <property type="match status" value="1"/>
</dbReference>
<evidence type="ECO:0000256" key="7">
    <source>
        <dbReference type="PROSITE-ProRule" id="PRU00339"/>
    </source>
</evidence>
<dbReference type="RefSeq" id="WP_004927328.1">
    <property type="nucleotide sequence ID" value="NZ_DS607683.1"/>
</dbReference>
<evidence type="ECO:0000256" key="8">
    <source>
        <dbReference type="SAM" id="SignalP"/>
    </source>
</evidence>
<comment type="pathway">
    <text evidence="2">Glycan metabolism; bacterial cellulose biosynthesis.</text>
</comment>
<keyword evidence="4" id="KW-0677">Repeat</keyword>
<dbReference type="SMART" id="SM00028">
    <property type="entry name" value="TPR"/>
    <property type="match status" value="9"/>
</dbReference>